<keyword evidence="3" id="KW-0067">ATP-binding</keyword>
<dbReference type="PANTHER" id="PTHR34698:SF2">
    <property type="entry name" value="5-OXOPROLINASE SUBUNIT B"/>
    <property type="match status" value="1"/>
</dbReference>
<evidence type="ECO:0000259" key="4">
    <source>
        <dbReference type="SMART" id="SM00796"/>
    </source>
</evidence>
<dbReference type="SUPFAM" id="SSF50891">
    <property type="entry name" value="Cyclophilin-like"/>
    <property type="match status" value="1"/>
</dbReference>
<accession>C0C5C8</accession>
<evidence type="ECO:0000313" key="5">
    <source>
        <dbReference type="EMBL" id="EEG72665.1"/>
    </source>
</evidence>
<dbReference type="STRING" id="553973.CLOHYLEM_07304"/>
<dbReference type="PANTHER" id="PTHR34698">
    <property type="entry name" value="5-OXOPROLINASE SUBUNIT B"/>
    <property type="match status" value="1"/>
</dbReference>
<keyword evidence="6" id="KW-1185">Reference proteome</keyword>
<dbReference type="SUPFAM" id="SSF160467">
    <property type="entry name" value="PH0987 N-terminal domain-like"/>
    <property type="match status" value="1"/>
</dbReference>
<sequence>MTVEFGRTVDPKINDQVHALAAKLRKENMTGIRELVPAFRSLTIYYDPLETSFQAVRQNILSYGDISQEGGAVKKRIWKIPCCYGARFGCDLADMEAFTGLDRDEIIAIHSSVDYKIYMMGFLPGFVYLGGLDKRIEMPRLKTPRVKILPGAVGIGGSQTGVYPVASPGGWRLLGGTPVEFYDPGRKEPVLCKAGEYIRFVPITINDYYDIRRMVSKGEYEPEVEEESICQ</sequence>
<dbReference type="InterPro" id="IPR003833">
    <property type="entry name" value="CT_C_D"/>
</dbReference>
<dbReference type="SMART" id="SM00796">
    <property type="entry name" value="AHS1"/>
    <property type="match status" value="1"/>
</dbReference>
<dbReference type="Proteomes" id="UP000004893">
    <property type="component" value="Unassembled WGS sequence"/>
</dbReference>
<name>C0C5C8_9FIRM</name>
<protein>
    <submittedName>
        <fullName evidence="5">TIGR00370 family protein</fullName>
    </submittedName>
</protein>
<reference evidence="5" key="2">
    <citation type="submission" date="2013-06" db="EMBL/GenBank/DDBJ databases">
        <title>Draft genome sequence of Clostridium hylemonae (DSM 15053).</title>
        <authorList>
            <person name="Sudarsanam P."/>
            <person name="Ley R."/>
            <person name="Guruge J."/>
            <person name="Turnbaugh P.J."/>
            <person name="Mahowald M."/>
            <person name="Liep D."/>
            <person name="Gordon J."/>
        </authorList>
    </citation>
    <scope>NUCLEOTIDE SEQUENCE</scope>
    <source>
        <strain evidence="5">DSM 15053</strain>
    </source>
</reference>
<gene>
    <name evidence="5" type="ORF">CLOHYLEM_07304</name>
</gene>
<evidence type="ECO:0000256" key="2">
    <source>
        <dbReference type="ARBA" id="ARBA00022801"/>
    </source>
</evidence>
<dbReference type="Gene3D" id="3.30.1360.40">
    <property type="match status" value="1"/>
</dbReference>
<feature type="domain" description="Carboxyltransferase" evidence="4">
    <location>
        <begin position="1"/>
        <end position="192"/>
    </location>
</feature>
<evidence type="ECO:0000256" key="1">
    <source>
        <dbReference type="ARBA" id="ARBA00022741"/>
    </source>
</evidence>
<dbReference type="EMBL" id="ABYI02000040">
    <property type="protein sequence ID" value="EEG72665.1"/>
    <property type="molecule type" value="Genomic_DNA"/>
</dbReference>
<dbReference type="Gene3D" id="2.40.100.10">
    <property type="entry name" value="Cyclophilin-like"/>
    <property type="match status" value="1"/>
</dbReference>
<keyword evidence="1" id="KW-0547">Nucleotide-binding</keyword>
<dbReference type="HOGENOM" id="CLU_020207_1_0_9"/>
<proteinExistence type="predicted"/>
<dbReference type="InterPro" id="IPR010016">
    <property type="entry name" value="PxpB"/>
</dbReference>
<reference evidence="5" key="1">
    <citation type="submission" date="2009-02" db="EMBL/GenBank/DDBJ databases">
        <authorList>
            <person name="Fulton L."/>
            <person name="Clifton S."/>
            <person name="Fulton B."/>
            <person name="Xu J."/>
            <person name="Minx P."/>
            <person name="Pepin K.H."/>
            <person name="Johnson M."/>
            <person name="Bhonagiri V."/>
            <person name="Nash W.E."/>
            <person name="Mardis E.R."/>
            <person name="Wilson R.K."/>
        </authorList>
    </citation>
    <scope>NUCLEOTIDE SEQUENCE [LARGE SCALE GENOMIC DNA]</scope>
    <source>
        <strain evidence="5">DSM 15053</strain>
    </source>
</reference>
<dbReference type="eggNOG" id="COG2049">
    <property type="taxonomic scope" value="Bacteria"/>
</dbReference>
<evidence type="ECO:0000256" key="3">
    <source>
        <dbReference type="ARBA" id="ARBA00022840"/>
    </source>
</evidence>
<dbReference type="Pfam" id="PF02682">
    <property type="entry name" value="CT_C_D"/>
    <property type="match status" value="1"/>
</dbReference>
<dbReference type="InterPro" id="IPR029000">
    <property type="entry name" value="Cyclophilin-like_dom_sf"/>
</dbReference>
<keyword evidence="2" id="KW-0378">Hydrolase</keyword>
<evidence type="ECO:0000313" key="6">
    <source>
        <dbReference type="Proteomes" id="UP000004893"/>
    </source>
</evidence>
<dbReference type="NCBIfam" id="TIGR00370">
    <property type="entry name" value="5-oxoprolinase subunit PxpB"/>
    <property type="match status" value="1"/>
</dbReference>
<comment type="caution">
    <text evidence="5">The sequence shown here is derived from an EMBL/GenBank/DDBJ whole genome shotgun (WGS) entry which is preliminary data.</text>
</comment>
<dbReference type="GO" id="GO:0005524">
    <property type="term" value="F:ATP binding"/>
    <property type="evidence" value="ECO:0007669"/>
    <property type="project" value="UniProtKB-KW"/>
</dbReference>
<organism evidence="5 6">
    <name type="scientific">[Clostridium] hylemonae DSM 15053</name>
    <dbReference type="NCBI Taxonomy" id="553973"/>
    <lineage>
        <taxon>Bacteria</taxon>
        <taxon>Bacillati</taxon>
        <taxon>Bacillota</taxon>
        <taxon>Clostridia</taxon>
        <taxon>Lachnospirales</taxon>
        <taxon>Lachnospiraceae</taxon>
    </lineage>
</organism>
<dbReference type="GO" id="GO:0016787">
    <property type="term" value="F:hydrolase activity"/>
    <property type="evidence" value="ECO:0007669"/>
    <property type="project" value="UniProtKB-KW"/>
</dbReference>
<dbReference type="AlphaFoldDB" id="C0C5C8"/>